<evidence type="ECO:0000256" key="1">
    <source>
        <dbReference type="ARBA" id="ARBA00004141"/>
    </source>
</evidence>
<protein>
    <recommendedName>
        <fullName evidence="9">WAT1-related protein</fullName>
    </recommendedName>
</protein>
<evidence type="ECO:0000313" key="7">
    <source>
        <dbReference type="EMBL" id="KAG8383415.1"/>
    </source>
</evidence>
<keyword evidence="3 6" id="KW-1133">Transmembrane helix</keyword>
<evidence type="ECO:0000256" key="6">
    <source>
        <dbReference type="SAM" id="Phobius"/>
    </source>
</evidence>
<dbReference type="GO" id="GO:0022857">
    <property type="term" value="F:transmembrane transporter activity"/>
    <property type="evidence" value="ECO:0007669"/>
    <property type="project" value="InterPro"/>
</dbReference>
<evidence type="ECO:0000256" key="4">
    <source>
        <dbReference type="ARBA" id="ARBA00023136"/>
    </source>
</evidence>
<dbReference type="EMBL" id="WHWC01000004">
    <property type="protein sequence ID" value="KAG8383415.1"/>
    <property type="molecule type" value="Genomic_DNA"/>
</dbReference>
<dbReference type="GO" id="GO:0016020">
    <property type="term" value="C:membrane"/>
    <property type="evidence" value="ECO:0007669"/>
    <property type="project" value="InterPro"/>
</dbReference>
<evidence type="ECO:0000256" key="5">
    <source>
        <dbReference type="SAM" id="MobiDB-lite"/>
    </source>
</evidence>
<feature type="transmembrane region" description="Helical" evidence="6">
    <location>
        <begin position="64"/>
        <end position="82"/>
    </location>
</feature>
<name>A0AAV6XWL2_9LAMI</name>
<organism evidence="7 8">
    <name type="scientific">Buddleja alternifolia</name>
    <dbReference type="NCBI Taxonomy" id="168488"/>
    <lineage>
        <taxon>Eukaryota</taxon>
        <taxon>Viridiplantae</taxon>
        <taxon>Streptophyta</taxon>
        <taxon>Embryophyta</taxon>
        <taxon>Tracheophyta</taxon>
        <taxon>Spermatophyta</taxon>
        <taxon>Magnoliopsida</taxon>
        <taxon>eudicotyledons</taxon>
        <taxon>Gunneridae</taxon>
        <taxon>Pentapetalae</taxon>
        <taxon>asterids</taxon>
        <taxon>lamiids</taxon>
        <taxon>Lamiales</taxon>
        <taxon>Scrophulariaceae</taxon>
        <taxon>Buddlejeae</taxon>
        <taxon>Buddleja</taxon>
    </lineage>
</organism>
<keyword evidence="8" id="KW-1185">Reference proteome</keyword>
<evidence type="ECO:0008006" key="9">
    <source>
        <dbReference type="Google" id="ProtNLM"/>
    </source>
</evidence>
<accession>A0AAV6XWL2</accession>
<feature type="transmembrane region" description="Helical" evidence="6">
    <location>
        <begin position="38"/>
        <end position="58"/>
    </location>
</feature>
<evidence type="ECO:0000256" key="2">
    <source>
        <dbReference type="ARBA" id="ARBA00022692"/>
    </source>
</evidence>
<dbReference type="SUPFAM" id="SSF103481">
    <property type="entry name" value="Multidrug resistance efflux transporter EmrE"/>
    <property type="match status" value="1"/>
</dbReference>
<evidence type="ECO:0000313" key="8">
    <source>
        <dbReference type="Proteomes" id="UP000826271"/>
    </source>
</evidence>
<keyword evidence="4 6" id="KW-0472">Membrane</keyword>
<reference evidence="7" key="1">
    <citation type="submission" date="2019-10" db="EMBL/GenBank/DDBJ databases">
        <authorList>
            <person name="Zhang R."/>
            <person name="Pan Y."/>
            <person name="Wang J."/>
            <person name="Ma R."/>
            <person name="Yu S."/>
        </authorList>
    </citation>
    <scope>NUCLEOTIDE SEQUENCE</scope>
    <source>
        <strain evidence="7">LA-IB0</strain>
        <tissue evidence="7">Leaf</tissue>
    </source>
</reference>
<dbReference type="Proteomes" id="UP000826271">
    <property type="component" value="Unassembled WGS sequence"/>
</dbReference>
<feature type="region of interest" description="Disordered" evidence="5">
    <location>
        <begin position="101"/>
        <end position="120"/>
    </location>
</feature>
<evidence type="ECO:0000256" key="3">
    <source>
        <dbReference type="ARBA" id="ARBA00022989"/>
    </source>
</evidence>
<dbReference type="InterPro" id="IPR030184">
    <property type="entry name" value="WAT1-related"/>
</dbReference>
<sequence length="120" mass="13216">METRLEHQTFCCLLYGDNWLGNGDRSNDMGNFGERTSICIFFPPLALIFVEILGSLVLDEKLHLGSIIGSVLIVVGLYIVLWGKSKEMMMNQCTSETTSGITELADHRGEGKSSSAIEDV</sequence>
<dbReference type="InterPro" id="IPR037185">
    <property type="entry name" value="EmrE-like"/>
</dbReference>
<keyword evidence="2 6" id="KW-0812">Transmembrane</keyword>
<comment type="caution">
    <text evidence="7">The sequence shown here is derived from an EMBL/GenBank/DDBJ whole genome shotgun (WGS) entry which is preliminary data.</text>
</comment>
<comment type="subcellular location">
    <subcellularLocation>
        <location evidence="1">Membrane</location>
        <topology evidence="1">Multi-pass membrane protein</topology>
    </subcellularLocation>
</comment>
<dbReference type="AlphaFoldDB" id="A0AAV6XWL2"/>
<gene>
    <name evidence="7" type="ORF">BUALT_Bualt04G0010400</name>
</gene>
<proteinExistence type="predicted"/>
<dbReference type="PANTHER" id="PTHR31218">
    <property type="entry name" value="WAT1-RELATED PROTEIN"/>
    <property type="match status" value="1"/>
</dbReference>